<organism evidence="1 2">
    <name type="scientific">Dysosmobacter segnis</name>
    <dbReference type="NCBI Taxonomy" id="2763042"/>
    <lineage>
        <taxon>Bacteria</taxon>
        <taxon>Bacillati</taxon>
        <taxon>Bacillota</taxon>
        <taxon>Clostridia</taxon>
        <taxon>Eubacteriales</taxon>
        <taxon>Oscillospiraceae</taxon>
        <taxon>Dysosmobacter</taxon>
    </lineage>
</organism>
<sequence>MKEIIISADGDSVVYSVPDDVANHLRKYCIEFCDKWMKTSPHAKRYRIKGVYCYNEADFIDYLNEFAFPEQKSVLVKNLGWTGLGKELPPEYRNHPYFNF</sequence>
<protein>
    <submittedName>
        <fullName evidence="1">Uncharacterized protein</fullName>
    </submittedName>
</protein>
<evidence type="ECO:0000313" key="2">
    <source>
        <dbReference type="Proteomes" id="UP000620327"/>
    </source>
</evidence>
<dbReference type="EMBL" id="JACOQI010000012">
    <property type="protein sequence ID" value="MBC5771039.1"/>
    <property type="molecule type" value="Genomic_DNA"/>
</dbReference>
<comment type="caution">
    <text evidence="1">The sequence shown here is derived from an EMBL/GenBank/DDBJ whole genome shotgun (WGS) entry which is preliminary data.</text>
</comment>
<dbReference type="AlphaFoldDB" id="A0A923MK81"/>
<name>A0A923MK81_9FIRM</name>
<proteinExistence type="predicted"/>
<accession>A0A923MK81</accession>
<evidence type="ECO:0000313" key="1">
    <source>
        <dbReference type="EMBL" id="MBC5771039.1"/>
    </source>
</evidence>
<dbReference type="RefSeq" id="WP_187015270.1">
    <property type="nucleotide sequence ID" value="NZ_JACOQI010000012.1"/>
</dbReference>
<keyword evidence="2" id="KW-1185">Reference proteome</keyword>
<reference evidence="1" key="1">
    <citation type="submission" date="2020-08" db="EMBL/GenBank/DDBJ databases">
        <title>Genome public.</title>
        <authorList>
            <person name="Liu C."/>
            <person name="Sun Q."/>
        </authorList>
    </citation>
    <scope>NUCLEOTIDE SEQUENCE</scope>
    <source>
        <strain evidence="1">BX15</strain>
    </source>
</reference>
<dbReference type="Proteomes" id="UP000620327">
    <property type="component" value="Unassembled WGS sequence"/>
</dbReference>
<gene>
    <name evidence="1" type="ORF">H8Z83_12040</name>
</gene>